<reference evidence="2" key="1">
    <citation type="journal article" date="2019" name="Int. J. Syst. Evol. Microbiol.">
        <title>The Global Catalogue of Microorganisms (GCM) 10K type strain sequencing project: providing services to taxonomists for standard genome sequencing and annotation.</title>
        <authorList>
            <consortium name="The Broad Institute Genomics Platform"/>
            <consortium name="The Broad Institute Genome Sequencing Center for Infectious Disease"/>
            <person name="Wu L."/>
            <person name="Ma J."/>
        </authorList>
    </citation>
    <scope>NUCLEOTIDE SEQUENCE [LARGE SCALE GENOMIC DNA]</scope>
    <source>
        <strain evidence="2">CGMCC 4.7246</strain>
    </source>
</reference>
<dbReference type="RefSeq" id="WP_380637329.1">
    <property type="nucleotide sequence ID" value="NZ_JBHSQO010000016.1"/>
</dbReference>
<accession>A0ABW1P7X1</accession>
<gene>
    <name evidence="1" type="ORF">ACFP3R_17755</name>
</gene>
<evidence type="ECO:0000313" key="2">
    <source>
        <dbReference type="Proteomes" id="UP001596220"/>
    </source>
</evidence>
<evidence type="ECO:0000313" key="1">
    <source>
        <dbReference type="EMBL" id="MFC6091127.1"/>
    </source>
</evidence>
<name>A0ABW1P7X1_9PSEU</name>
<dbReference type="EMBL" id="JBHSQO010000016">
    <property type="protein sequence ID" value="MFC6091127.1"/>
    <property type="molecule type" value="Genomic_DNA"/>
</dbReference>
<comment type="caution">
    <text evidence="1">The sequence shown here is derived from an EMBL/GenBank/DDBJ whole genome shotgun (WGS) entry which is preliminary data.</text>
</comment>
<sequence>MADLVRLHLTADLPIRVQPLVFAGRIELRLGNAFPAVLVVDGEALPRLAQAVAEGRAALDAVPGTGGA</sequence>
<protein>
    <submittedName>
        <fullName evidence="1">Uncharacterized protein</fullName>
    </submittedName>
</protein>
<proteinExistence type="predicted"/>
<organism evidence="1 2">
    <name type="scientific">Saccharothrix lopnurensis</name>
    <dbReference type="NCBI Taxonomy" id="1670621"/>
    <lineage>
        <taxon>Bacteria</taxon>
        <taxon>Bacillati</taxon>
        <taxon>Actinomycetota</taxon>
        <taxon>Actinomycetes</taxon>
        <taxon>Pseudonocardiales</taxon>
        <taxon>Pseudonocardiaceae</taxon>
        <taxon>Saccharothrix</taxon>
    </lineage>
</organism>
<keyword evidence="2" id="KW-1185">Reference proteome</keyword>
<dbReference type="Proteomes" id="UP001596220">
    <property type="component" value="Unassembled WGS sequence"/>
</dbReference>